<sequence>MAPGSRPGADSATYFSAQEWENLEEWQRELYKNVLRGKNESLISLGKYHCFNQLLARFVESRRTLFSGVIFACCCHQTENVTK</sequence>
<keyword evidence="3" id="KW-1185">Reference proteome</keyword>
<protein>
    <recommendedName>
        <fullName evidence="1">KRAB domain-containing protein</fullName>
    </recommendedName>
</protein>
<evidence type="ECO:0000313" key="2">
    <source>
        <dbReference type="Ensembl" id="ENSBJAP00000003588.1"/>
    </source>
</evidence>
<dbReference type="Ensembl" id="ENSBJAT00000003673.1">
    <property type="protein sequence ID" value="ENSBJAP00000003588.1"/>
    <property type="gene ID" value="ENSBJAG00000002564.1"/>
</dbReference>
<reference evidence="2" key="2">
    <citation type="submission" date="2025-09" db="UniProtKB">
        <authorList>
            <consortium name="Ensembl"/>
        </authorList>
    </citation>
    <scope>IDENTIFICATION</scope>
</reference>
<dbReference type="SMART" id="SM00349">
    <property type="entry name" value="KRAB"/>
    <property type="match status" value="1"/>
</dbReference>
<dbReference type="Gene3D" id="6.10.140.140">
    <property type="match status" value="1"/>
</dbReference>
<organism evidence="2 3">
    <name type="scientific">Buteo japonicus</name>
    <dbReference type="NCBI Taxonomy" id="224669"/>
    <lineage>
        <taxon>Eukaryota</taxon>
        <taxon>Metazoa</taxon>
        <taxon>Chordata</taxon>
        <taxon>Craniata</taxon>
        <taxon>Vertebrata</taxon>
        <taxon>Euteleostomi</taxon>
        <taxon>Archelosauria</taxon>
        <taxon>Archosauria</taxon>
        <taxon>Dinosauria</taxon>
        <taxon>Saurischia</taxon>
        <taxon>Theropoda</taxon>
        <taxon>Coelurosauria</taxon>
        <taxon>Aves</taxon>
        <taxon>Neognathae</taxon>
        <taxon>Neoaves</taxon>
        <taxon>Telluraves</taxon>
        <taxon>Accipitrimorphae</taxon>
        <taxon>Accipitriformes</taxon>
        <taxon>Accipitridae</taxon>
        <taxon>Accipitrinae</taxon>
        <taxon>Buteo</taxon>
    </lineage>
</organism>
<dbReference type="InterPro" id="IPR036051">
    <property type="entry name" value="KRAB_dom_sf"/>
</dbReference>
<dbReference type="InterPro" id="IPR001909">
    <property type="entry name" value="KRAB"/>
</dbReference>
<feature type="domain" description="KRAB" evidence="1">
    <location>
        <begin position="6"/>
        <end position="83"/>
    </location>
</feature>
<dbReference type="SUPFAM" id="SSF109640">
    <property type="entry name" value="KRAB domain (Kruppel-associated box)"/>
    <property type="match status" value="1"/>
</dbReference>
<dbReference type="AlphaFoldDB" id="A0A8C0ANC9"/>
<dbReference type="GO" id="GO:0006355">
    <property type="term" value="P:regulation of DNA-templated transcription"/>
    <property type="evidence" value="ECO:0007669"/>
    <property type="project" value="InterPro"/>
</dbReference>
<proteinExistence type="predicted"/>
<dbReference type="CDD" id="cd07765">
    <property type="entry name" value="KRAB_A-box"/>
    <property type="match status" value="1"/>
</dbReference>
<name>A0A8C0ANC9_9AVES</name>
<evidence type="ECO:0000259" key="1">
    <source>
        <dbReference type="PROSITE" id="PS50805"/>
    </source>
</evidence>
<reference evidence="2" key="1">
    <citation type="submission" date="2025-08" db="UniProtKB">
        <authorList>
            <consortium name="Ensembl"/>
        </authorList>
    </citation>
    <scope>IDENTIFICATION</scope>
</reference>
<evidence type="ECO:0000313" key="3">
    <source>
        <dbReference type="Proteomes" id="UP000694555"/>
    </source>
</evidence>
<dbReference type="Pfam" id="PF01352">
    <property type="entry name" value="KRAB"/>
    <property type="match status" value="1"/>
</dbReference>
<dbReference type="Proteomes" id="UP000694555">
    <property type="component" value="Unplaced"/>
</dbReference>
<dbReference type="PROSITE" id="PS50805">
    <property type="entry name" value="KRAB"/>
    <property type="match status" value="1"/>
</dbReference>
<accession>A0A8C0ANC9</accession>